<dbReference type="Proteomes" id="UP000658720">
    <property type="component" value="Unassembled WGS sequence"/>
</dbReference>
<gene>
    <name evidence="2" type="ORF">IQ217_17130</name>
</gene>
<keyword evidence="1" id="KW-0472">Membrane</keyword>
<keyword evidence="1" id="KW-0812">Transmembrane</keyword>
<comment type="caution">
    <text evidence="2">The sequence shown here is derived from an EMBL/GenBank/DDBJ whole genome shotgun (WGS) entry which is preliminary data.</text>
</comment>
<keyword evidence="1" id="KW-1133">Transmembrane helix</keyword>
<organism evidence="2 3">
    <name type="scientific">Synechocystis salina LEGE 00031</name>
    <dbReference type="NCBI Taxonomy" id="1828736"/>
    <lineage>
        <taxon>Bacteria</taxon>
        <taxon>Bacillati</taxon>
        <taxon>Cyanobacteriota</taxon>
        <taxon>Cyanophyceae</taxon>
        <taxon>Synechococcales</taxon>
        <taxon>Merismopediaceae</taxon>
        <taxon>Synechocystis</taxon>
    </lineage>
</organism>
<evidence type="ECO:0000313" key="2">
    <source>
        <dbReference type="EMBL" id="MBE9255526.1"/>
    </source>
</evidence>
<evidence type="ECO:0008006" key="4">
    <source>
        <dbReference type="Google" id="ProtNLM"/>
    </source>
</evidence>
<evidence type="ECO:0000256" key="1">
    <source>
        <dbReference type="SAM" id="Phobius"/>
    </source>
</evidence>
<feature type="transmembrane region" description="Helical" evidence="1">
    <location>
        <begin position="63"/>
        <end position="83"/>
    </location>
</feature>
<name>A0ABR9VVZ2_9SYNC</name>
<proteinExistence type="predicted"/>
<keyword evidence="3" id="KW-1185">Reference proteome</keyword>
<reference evidence="2 3" key="1">
    <citation type="submission" date="2020-10" db="EMBL/GenBank/DDBJ databases">
        <authorList>
            <person name="Castelo-Branco R."/>
            <person name="Eusebio N."/>
            <person name="Adriana R."/>
            <person name="Vieira A."/>
            <person name="Brugerolle De Fraissinette N."/>
            <person name="Rezende De Castro R."/>
            <person name="Schneider M.P."/>
            <person name="Vasconcelos V."/>
            <person name="Leao P.N."/>
        </authorList>
    </citation>
    <scope>NUCLEOTIDE SEQUENCE [LARGE SCALE GENOMIC DNA]</scope>
    <source>
        <strain evidence="2 3">LEGE 00031</strain>
    </source>
</reference>
<protein>
    <recommendedName>
        <fullName evidence="4">DUF4164 domain-containing protein</fullName>
    </recommendedName>
</protein>
<evidence type="ECO:0000313" key="3">
    <source>
        <dbReference type="Proteomes" id="UP000658720"/>
    </source>
</evidence>
<accession>A0ABR9VVZ2</accession>
<dbReference type="RefSeq" id="WP_194020931.1">
    <property type="nucleotide sequence ID" value="NZ_JADEVV010000068.1"/>
</dbReference>
<sequence length="86" mass="9520">MATIETDLKDILAKIDARLDRIEANQNEFKVSQAEIRGDIKALDEKVSGIGKRLENQEFANRGIFVAVILSLFAGVANLFGIFQNP</sequence>
<dbReference type="EMBL" id="JADEVV010000068">
    <property type="protein sequence ID" value="MBE9255526.1"/>
    <property type="molecule type" value="Genomic_DNA"/>
</dbReference>